<organism evidence="1 2">
    <name type="scientific">Crenobacter intestini</name>
    <dbReference type="NCBI Taxonomy" id="2563443"/>
    <lineage>
        <taxon>Bacteria</taxon>
        <taxon>Pseudomonadati</taxon>
        <taxon>Pseudomonadota</taxon>
        <taxon>Betaproteobacteria</taxon>
        <taxon>Neisseriales</taxon>
        <taxon>Neisseriaceae</taxon>
        <taxon>Crenobacter</taxon>
    </lineage>
</organism>
<evidence type="ECO:0000313" key="2">
    <source>
        <dbReference type="Proteomes" id="UP000308891"/>
    </source>
</evidence>
<dbReference type="InterPro" id="IPR014958">
    <property type="entry name" value="DGC"/>
</dbReference>
<dbReference type="Pfam" id="PF08859">
    <property type="entry name" value="DGC"/>
    <property type="match status" value="1"/>
</dbReference>
<keyword evidence="2" id="KW-1185">Reference proteome</keyword>
<dbReference type="AlphaFoldDB" id="A0A4T0UJM4"/>
<protein>
    <submittedName>
        <fullName evidence="1">Zinc-binding protein</fullName>
    </submittedName>
</protein>
<evidence type="ECO:0000313" key="1">
    <source>
        <dbReference type="EMBL" id="TIC78752.1"/>
    </source>
</evidence>
<reference evidence="1 2" key="1">
    <citation type="submission" date="2019-04" db="EMBL/GenBank/DDBJ databases">
        <title>Crenobacter sp. nov.</title>
        <authorList>
            <person name="Shi S."/>
        </authorList>
    </citation>
    <scope>NUCLEOTIDE SEQUENCE [LARGE SCALE GENOMIC DNA]</scope>
    <source>
        <strain evidence="1 2">GY 70310</strain>
    </source>
</reference>
<accession>A0A4T0UJM4</accession>
<dbReference type="EMBL" id="STGJ01000022">
    <property type="protein sequence ID" value="TIC78752.1"/>
    <property type="molecule type" value="Genomic_DNA"/>
</dbReference>
<dbReference type="RefSeq" id="WP_136555664.1">
    <property type="nucleotide sequence ID" value="NZ_STGJ01000022.1"/>
</dbReference>
<comment type="caution">
    <text evidence="1">The sequence shown here is derived from an EMBL/GenBank/DDBJ whole genome shotgun (WGS) entry which is preliminary data.</text>
</comment>
<name>A0A4T0UJM4_9NEIS</name>
<sequence>MADHAKHNVVPLVYACSGCSNVAQLCNNIALDLDRRGQARMSCISGVGGGVSSLVRLARSGLPILALDGCELSCVAACLGKVGIVPNEHLVLTEFGLRKRQGCDAAEEARLQANTIVEAALTKITETMFDHAVTVASPVCYLELGE</sequence>
<proteinExistence type="predicted"/>
<dbReference type="OrthoDB" id="2111735at2"/>
<gene>
    <name evidence="1" type="ORF">E5K04_15210</name>
</gene>
<dbReference type="Proteomes" id="UP000308891">
    <property type="component" value="Unassembled WGS sequence"/>
</dbReference>